<dbReference type="EMBL" id="BMAT01005267">
    <property type="protein sequence ID" value="GFR90123.1"/>
    <property type="molecule type" value="Genomic_DNA"/>
</dbReference>
<organism evidence="2 3">
    <name type="scientific">Elysia marginata</name>
    <dbReference type="NCBI Taxonomy" id="1093978"/>
    <lineage>
        <taxon>Eukaryota</taxon>
        <taxon>Metazoa</taxon>
        <taxon>Spiralia</taxon>
        <taxon>Lophotrochozoa</taxon>
        <taxon>Mollusca</taxon>
        <taxon>Gastropoda</taxon>
        <taxon>Heterobranchia</taxon>
        <taxon>Euthyneura</taxon>
        <taxon>Panpulmonata</taxon>
        <taxon>Sacoglossa</taxon>
        <taxon>Placobranchoidea</taxon>
        <taxon>Plakobranchidae</taxon>
        <taxon>Elysia</taxon>
    </lineage>
</organism>
<evidence type="ECO:0000313" key="2">
    <source>
        <dbReference type="EMBL" id="GFR90123.1"/>
    </source>
</evidence>
<reference evidence="2 3" key="1">
    <citation type="journal article" date="2021" name="Elife">
        <title>Chloroplast acquisition without the gene transfer in kleptoplastic sea slugs, Plakobranchus ocellatus.</title>
        <authorList>
            <person name="Maeda T."/>
            <person name="Takahashi S."/>
            <person name="Yoshida T."/>
            <person name="Shimamura S."/>
            <person name="Takaki Y."/>
            <person name="Nagai Y."/>
            <person name="Toyoda A."/>
            <person name="Suzuki Y."/>
            <person name="Arimoto A."/>
            <person name="Ishii H."/>
            <person name="Satoh N."/>
            <person name="Nishiyama T."/>
            <person name="Hasebe M."/>
            <person name="Maruyama T."/>
            <person name="Minagawa J."/>
            <person name="Obokata J."/>
            <person name="Shigenobu S."/>
        </authorList>
    </citation>
    <scope>NUCLEOTIDE SEQUENCE [LARGE SCALE GENOMIC DNA]</scope>
</reference>
<evidence type="ECO:0000256" key="1">
    <source>
        <dbReference type="SAM" id="MobiDB-lite"/>
    </source>
</evidence>
<proteinExistence type="predicted"/>
<accession>A0AAV4GYT1</accession>
<protein>
    <submittedName>
        <fullName evidence="2">tRNA dimethylallyltransferase, mitochondrial</fullName>
    </submittedName>
</protein>
<dbReference type="SUPFAM" id="SSF57667">
    <property type="entry name" value="beta-beta-alpha zinc fingers"/>
    <property type="match status" value="1"/>
</dbReference>
<evidence type="ECO:0000313" key="3">
    <source>
        <dbReference type="Proteomes" id="UP000762676"/>
    </source>
</evidence>
<feature type="region of interest" description="Disordered" evidence="1">
    <location>
        <begin position="127"/>
        <end position="178"/>
    </location>
</feature>
<feature type="region of interest" description="Disordered" evidence="1">
    <location>
        <begin position="15"/>
        <end position="36"/>
    </location>
</feature>
<dbReference type="InterPro" id="IPR036236">
    <property type="entry name" value="Znf_C2H2_sf"/>
</dbReference>
<gene>
    <name evidence="2" type="ORF">ElyMa_002559800</name>
</gene>
<comment type="caution">
    <text evidence="2">The sequence shown here is derived from an EMBL/GenBank/DDBJ whole genome shotgun (WGS) entry which is preliminary data.</text>
</comment>
<dbReference type="Proteomes" id="UP000762676">
    <property type="component" value="Unassembled WGS sequence"/>
</dbReference>
<keyword evidence="3" id="KW-1185">Reference proteome</keyword>
<dbReference type="AlphaFoldDB" id="A0AAV4GYT1"/>
<dbReference type="Gene3D" id="3.30.160.60">
    <property type="entry name" value="Classic Zinc Finger"/>
    <property type="match status" value="1"/>
</dbReference>
<sequence length="178" mass="19876">MLGFKEFTEYLRLSPQERTSEEGKRLFKQGPGPSVPPVYSVDSTDLSTWDQSVAQAIEVVQAYTQGQLPSLSPEPSQRKVDSTVVRQVCDVCGGRVFLHQHEWTGHLKSKKHRHNVKQLAREREKLSLTLSAREGQLREETSSPLQSSHDRDHNEDSQTEITDTGDGGLAHTAGSRAI</sequence>
<name>A0AAV4GYT1_9GAST</name>